<sequence length="382" mass="42720">MHNFRDYYEILGIAKEADASEIKRAYRALARRYHPDLNPGDKAAEEKFKLLGEAYDVLSDVEKRQQYEDYSQYWKQEGFKKAQRSGKSWRSGGRVSVQEEYSAFEDFDNFVEQLLKRHMDGGDSTPRQSPLRQSPSRPAPKPPASQPNLTPSPPSENDWTSRRAKRSVDNWGEVESPAASAETARTEARDNPVEWSRSRQQSTYARQPSPTSRRDAEADLTVPLEKAYAGGRERISLEDGRSLEVNMPAGMVTGQRIRLKGQGIGGGNLYLRIEVAPHPYFTLNEGDVYCRLPITPSEAVLGGTVAVPTLAGLVNMLIPPGVQAGQRLRLSSKGYPVGPGLYGDQIVELELVVPTVLDDEEKALYQELRSLERFDPRANLPV</sequence>
<feature type="compositionally biased region" description="Polar residues" evidence="2">
    <location>
        <begin position="198"/>
        <end position="211"/>
    </location>
</feature>
<dbReference type="InterPro" id="IPR018253">
    <property type="entry name" value="DnaJ_domain_CS"/>
</dbReference>
<dbReference type="Gene3D" id="1.10.287.110">
    <property type="entry name" value="DnaJ domain"/>
    <property type="match status" value="1"/>
</dbReference>
<evidence type="ECO:0000313" key="5">
    <source>
        <dbReference type="Proteomes" id="UP000249354"/>
    </source>
</evidence>
<dbReference type="PROSITE" id="PS00636">
    <property type="entry name" value="DNAJ_1"/>
    <property type="match status" value="1"/>
</dbReference>
<dbReference type="InterPro" id="IPR001623">
    <property type="entry name" value="DnaJ_domain"/>
</dbReference>
<dbReference type="InterPro" id="IPR008971">
    <property type="entry name" value="HSP40/DnaJ_pept-bd"/>
</dbReference>
<dbReference type="InterPro" id="IPR036869">
    <property type="entry name" value="J_dom_sf"/>
</dbReference>
<dbReference type="GO" id="GO:0042026">
    <property type="term" value="P:protein refolding"/>
    <property type="evidence" value="ECO:0007669"/>
    <property type="project" value="TreeGrafter"/>
</dbReference>
<feature type="compositionally biased region" description="Pro residues" evidence="2">
    <location>
        <begin position="137"/>
        <end position="154"/>
    </location>
</feature>
<evidence type="ECO:0000259" key="3">
    <source>
        <dbReference type="PROSITE" id="PS50076"/>
    </source>
</evidence>
<dbReference type="GO" id="GO:0005737">
    <property type="term" value="C:cytoplasm"/>
    <property type="evidence" value="ECO:0007669"/>
    <property type="project" value="TreeGrafter"/>
</dbReference>
<keyword evidence="1" id="KW-0143">Chaperone</keyword>
<dbReference type="Gene3D" id="2.60.260.20">
    <property type="entry name" value="Urease metallochaperone UreE, N-terminal domain"/>
    <property type="match status" value="2"/>
</dbReference>
<evidence type="ECO:0000256" key="1">
    <source>
        <dbReference type="ARBA" id="ARBA00023186"/>
    </source>
</evidence>
<evidence type="ECO:0000256" key="2">
    <source>
        <dbReference type="SAM" id="MobiDB-lite"/>
    </source>
</evidence>
<dbReference type="Pfam" id="PF00226">
    <property type="entry name" value="DnaJ"/>
    <property type="match status" value="1"/>
</dbReference>
<dbReference type="SUPFAM" id="SSF49493">
    <property type="entry name" value="HSP40/DnaJ peptide-binding domain"/>
    <property type="match status" value="2"/>
</dbReference>
<dbReference type="InterPro" id="IPR002939">
    <property type="entry name" value="DnaJ_C"/>
</dbReference>
<dbReference type="SMART" id="SM00271">
    <property type="entry name" value="DnaJ"/>
    <property type="match status" value="1"/>
</dbReference>
<dbReference type="Pfam" id="PF01556">
    <property type="entry name" value="DnaJ_C"/>
    <property type="match status" value="1"/>
</dbReference>
<dbReference type="PANTHER" id="PTHR43096:SF52">
    <property type="entry name" value="DNAJ HOMOLOG 1, MITOCHONDRIAL-RELATED"/>
    <property type="match status" value="1"/>
</dbReference>
<reference evidence="4 5" key="2">
    <citation type="submission" date="2018-06" db="EMBL/GenBank/DDBJ databases">
        <title>Metagenomic assembly of (sub)arctic Cyanobacteria and their associated microbiome from non-axenic cultures.</title>
        <authorList>
            <person name="Baurain D."/>
        </authorList>
    </citation>
    <scope>NUCLEOTIDE SEQUENCE [LARGE SCALE GENOMIC DNA]</scope>
    <source>
        <strain evidence="4">ULC129bin1</strain>
    </source>
</reference>
<comment type="caution">
    <text evidence="4">The sequence shown here is derived from an EMBL/GenBank/DDBJ whole genome shotgun (WGS) entry which is preliminary data.</text>
</comment>
<dbReference type="CDD" id="cd06257">
    <property type="entry name" value="DnaJ"/>
    <property type="match status" value="1"/>
</dbReference>
<proteinExistence type="predicted"/>
<accession>A0A2W4UNU1</accession>
<dbReference type="SUPFAM" id="SSF46565">
    <property type="entry name" value="Chaperone J-domain"/>
    <property type="match status" value="1"/>
</dbReference>
<dbReference type="PRINTS" id="PR00625">
    <property type="entry name" value="JDOMAIN"/>
</dbReference>
<name>A0A2W4UNU1_9CYAN</name>
<organism evidence="4 5">
    <name type="scientific">Leptolyngbya foveolarum</name>
    <dbReference type="NCBI Taxonomy" id="47253"/>
    <lineage>
        <taxon>Bacteria</taxon>
        <taxon>Bacillati</taxon>
        <taxon>Cyanobacteriota</taxon>
        <taxon>Cyanophyceae</taxon>
        <taxon>Leptolyngbyales</taxon>
        <taxon>Leptolyngbyaceae</taxon>
        <taxon>Leptolyngbya group</taxon>
        <taxon>Leptolyngbya</taxon>
    </lineage>
</organism>
<reference evidence="5" key="1">
    <citation type="submission" date="2018-04" db="EMBL/GenBank/DDBJ databases">
        <authorList>
            <person name="Cornet L."/>
        </authorList>
    </citation>
    <scope>NUCLEOTIDE SEQUENCE [LARGE SCALE GENOMIC DNA]</scope>
</reference>
<dbReference type="PANTHER" id="PTHR43096">
    <property type="entry name" value="DNAJ HOMOLOG 1, MITOCHONDRIAL-RELATED"/>
    <property type="match status" value="1"/>
</dbReference>
<gene>
    <name evidence="4" type="ORF">DCF25_04465</name>
</gene>
<dbReference type="PROSITE" id="PS50076">
    <property type="entry name" value="DNAJ_2"/>
    <property type="match status" value="1"/>
</dbReference>
<dbReference type="EMBL" id="QBMC01000017">
    <property type="protein sequence ID" value="PZO21804.1"/>
    <property type="molecule type" value="Genomic_DNA"/>
</dbReference>
<dbReference type="Proteomes" id="UP000249354">
    <property type="component" value="Unassembled WGS sequence"/>
</dbReference>
<protein>
    <submittedName>
        <fullName evidence="4">Molecular chaperone DnaJ</fullName>
    </submittedName>
</protein>
<dbReference type="GO" id="GO:0051082">
    <property type="term" value="F:unfolded protein binding"/>
    <property type="evidence" value="ECO:0007669"/>
    <property type="project" value="InterPro"/>
</dbReference>
<evidence type="ECO:0000313" key="4">
    <source>
        <dbReference type="EMBL" id="PZO21804.1"/>
    </source>
</evidence>
<dbReference type="CDD" id="cd10747">
    <property type="entry name" value="DnaJ_C"/>
    <property type="match status" value="1"/>
</dbReference>
<dbReference type="AlphaFoldDB" id="A0A2W4UNU1"/>
<feature type="region of interest" description="Disordered" evidence="2">
    <location>
        <begin position="119"/>
        <end position="220"/>
    </location>
</feature>
<feature type="domain" description="J" evidence="3">
    <location>
        <begin position="6"/>
        <end position="71"/>
    </location>
</feature>